<accession>A0A4Z0YGD8</accession>
<name>A0A4Z0YGD8_9FIRM</name>
<gene>
    <name evidence="6" type="ORF">CAGA_03700</name>
</gene>
<protein>
    <submittedName>
        <fullName evidence="6">LemA family protein</fullName>
    </submittedName>
</protein>
<comment type="subcellular location">
    <subcellularLocation>
        <location evidence="1">Membrane</location>
        <topology evidence="1">Single-pass membrane protein</topology>
    </subcellularLocation>
</comment>
<dbReference type="GO" id="GO:0016020">
    <property type="term" value="C:membrane"/>
    <property type="evidence" value="ECO:0007669"/>
    <property type="project" value="UniProtKB-SubCell"/>
</dbReference>
<proteinExistence type="inferred from homology"/>
<evidence type="ECO:0000256" key="4">
    <source>
        <dbReference type="ARBA" id="ARBA00022989"/>
    </source>
</evidence>
<dbReference type="PANTHER" id="PTHR34478:SF2">
    <property type="entry name" value="MEMBRANE PROTEIN"/>
    <property type="match status" value="1"/>
</dbReference>
<dbReference type="OrthoDB" id="9804152at2"/>
<comment type="caution">
    <text evidence="6">The sequence shown here is derived from an EMBL/GenBank/DDBJ whole genome shotgun (WGS) entry which is preliminary data.</text>
</comment>
<keyword evidence="7" id="KW-1185">Reference proteome</keyword>
<dbReference type="InterPro" id="IPR023353">
    <property type="entry name" value="LemA-like_dom_sf"/>
</dbReference>
<evidence type="ECO:0000256" key="5">
    <source>
        <dbReference type="ARBA" id="ARBA00023136"/>
    </source>
</evidence>
<dbReference type="PANTHER" id="PTHR34478">
    <property type="entry name" value="PROTEIN LEMA"/>
    <property type="match status" value="1"/>
</dbReference>
<keyword evidence="3" id="KW-0812">Transmembrane</keyword>
<sequence>MNPIIIALIAIVLILLFWAVGMYNRLVSLSVRVDNGWAQVDVQLKKRFDLIPNLVETVKGYATHEKTTLEEVTKWRGAAINAKTPEEAMENNAKLSRAIVNLFATAEQYPDLKANQNFLDLQSQLKDIEGKIAMARQFYNDTAMKYNEYVLHFPSNLIASMFHFGQKKYFEIAEADKAVPQVKF</sequence>
<keyword evidence="4" id="KW-1133">Transmembrane helix</keyword>
<dbReference type="Gene3D" id="1.20.1440.20">
    <property type="entry name" value="LemA-like domain"/>
    <property type="match status" value="1"/>
</dbReference>
<keyword evidence="5" id="KW-0472">Membrane</keyword>
<evidence type="ECO:0000313" key="6">
    <source>
        <dbReference type="EMBL" id="TGJ77960.1"/>
    </source>
</evidence>
<evidence type="ECO:0000256" key="3">
    <source>
        <dbReference type="ARBA" id="ARBA00022692"/>
    </source>
</evidence>
<organism evidence="6 7">
    <name type="scientific">Caproiciproducens galactitolivorans</name>
    <dbReference type="NCBI Taxonomy" id="642589"/>
    <lineage>
        <taxon>Bacteria</taxon>
        <taxon>Bacillati</taxon>
        <taxon>Bacillota</taxon>
        <taxon>Clostridia</taxon>
        <taxon>Eubacteriales</taxon>
        <taxon>Acutalibacteraceae</taxon>
        <taxon>Caproiciproducens</taxon>
    </lineage>
</organism>
<dbReference type="InterPro" id="IPR007156">
    <property type="entry name" value="MamQ_LemA"/>
</dbReference>
<reference evidence="6 7" key="1">
    <citation type="submission" date="2019-04" db="EMBL/GenBank/DDBJ databases">
        <authorList>
            <person name="Poehlein A."/>
            <person name="Bengelsdorf F.R."/>
            <person name="Duerre P."/>
            <person name="Daniel R."/>
        </authorList>
    </citation>
    <scope>NUCLEOTIDE SEQUENCE [LARGE SCALE GENOMIC DNA]</scope>
    <source>
        <strain evidence="6 7">BS-1</strain>
    </source>
</reference>
<dbReference type="SUPFAM" id="SSF140478">
    <property type="entry name" value="LemA-like"/>
    <property type="match status" value="1"/>
</dbReference>
<dbReference type="EMBL" id="SRMQ01000001">
    <property type="protein sequence ID" value="TGJ77960.1"/>
    <property type="molecule type" value="Genomic_DNA"/>
</dbReference>
<dbReference type="AlphaFoldDB" id="A0A4Z0YGD8"/>
<comment type="similarity">
    <text evidence="2">Belongs to the LemA family.</text>
</comment>
<dbReference type="Proteomes" id="UP000297714">
    <property type="component" value="Unassembled WGS sequence"/>
</dbReference>
<evidence type="ECO:0000256" key="2">
    <source>
        <dbReference type="ARBA" id="ARBA00008854"/>
    </source>
</evidence>
<evidence type="ECO:0000313" key="7">
    <source>
        <dbReference type="Proteomes" id="UP000297714"/>
    </source>
</evidence>
<evidence type="ECO:0000256" key="1">
    <source>
        <dbReference type="ARBA" id="ARBA00004167"/>
    </source>
</evidence>
<dbReference type="Pfam" id="PF04011">
    <property type="entry name" value="LemA"/>
    <property type="match status" value="1"/>
</dbReference>